<evidence type="ECO:0000313" key="3">
    <source>
        <dbReference type="EMBL" id="RBR08206.1"/>
    </source>
</evidence>
<dbReference type="AlphaFoldDB" id="A0A366QVQ1"/>
<dbReference type="OrthoDB" id="4970656at2759"/>
<organism evidence="3 4">
    <name type="scientific">Fusarium coffeatum</name>
    <dbReference type="NCBI Taxonomy" id="231269"/>
    <lineage>
        <taxon>Eukaryota</taxon>
        <taxon>Fungi</taxon>
        <taxon>Dikarya</taxon>
        <taxon>Ascomycota</taxon>
        <taxon>Pezizomycotina</taxon>
        <taxon>Sordariomycetes</taxon>
        <taxon>Hypocreomycetidae</taxon>
        <taxon>Hypocreales</taxon>
        <taxon>Nectriaceae</taxon>
        <taxon>Fusarium</taxon>
        <taxon>Fusarium incarnatum-equiseti species complex</taxon>
    </lineage>
</organism>
<dbReference type="RefSeq" id="XP_031011482.1">
    <property type="nucleotide sequence ID" value="XM_031164530.1"/>
</dbReference>
<feature type="domain" description="SCP" evidence="2">
    <location>
        <begin position="29"/>
        <end position="166"/>
    </location>
</feature>
<dbReference type="Pfam" id="PF00188">
    <property type="entry name" value="CAP"/>
    <property type="match status" value="1"/>
</dbReference>
<keyword evidence="4" id="KW-1185">Reference proteome</keyword>
<comment type="caution">
    <text evidence="3">The sequence shown here is derived from an EMBL/GenBank/DDBJ whole genome shotgun (WGS) entry which is preliminary data.</text>
</comment>
<reference evidence="3 4" key="1">
    <citation type="submission" date="2018-06" db="EMBL/GenBank/DDBJ databases">
        <title>Fusarium incarnatum-equiseti species complex species 28.</title>
        <authorList>
            <person name="Gardiner D.M."/>
        </authorList>
    </citation>
    <scope>NUCLEOTIDE SEQUENCE [LARGE SCALE GENOMIC DNA]</scope>
    <source>
        <strain evidence="3 4">FIESC_28</strain>
    </source>
</reference>
<protein>
    <recommendedName>
        <fullName evidence="2">SCP domain-containing protein</fullName>
    </recommendedName>
</protein>
<evidence type="ECO:0000313" key="4">
    <source>
        <dbReference type="Proteomes" id="UP000253153"/>
    </source>
</evidence>
<feature type="chain" id="PRO_5016613252" description="SCP domain-containing protein" evidence="1">
    <location>
        <begin position="17"/>
        <end position="216"/>
    </location>
</feature>
<keyword evidence="1" id="KW-0732">Signal</keyword>
<evidence type="ECO:0000259" key="2">
    <source>
        <dbReference type="SMART" id="SM00198"/>
    </source>
</evidence>
<dbReference type="EMBL" id="QKXC01000292">
    <property type="protein sequence ID" value="RBR08206.1"/>
    <property type="molecule type" value="Genomic_DNA"/>
</dbReference>
<sequence>MLRKLILASLVMLSSAFPPSPPPKVSFEQDRDIALAIINKARRAGGLHDLYWDERLETDARRYVSKLISKSTPWGYSNAQSPVSGEAIYKETTATDCEGQSFKATFQTAAAAWLRKDNSESEMEATTNYYACMSPTARYVGCAKGDFTEEKGCTFYDVCVFGYSIPAVPGIGKGPCPNDQDKDKKQKLWMQTPYKVIPMRYLNDGYGLVDPHDQDS</sequence>
<gene>
    <name evidence="3" type="ORF">FIESC28_10398</name>
</gene>
<dbReference type="Gene3D" id="3.40.33.10">
    <property type="entry name" value="CAP"/>
    <property type="match status" value="1"/>
</dbReference>
<dbReference type="SUPFAM" id="SSF55797">
    <property type="entry name" value="PR-1-like"/>
    <property type="match status" value="1"/>
</dbReference>
<dbReference type="InterPro" id="IPR035940">
    <property type="entry name" value="CAP_sf"/>
</dbReference>
<feature type="signal peptide" evidence="1">
    <location>
        <begin position="1"/>
        <end position="16"/>
    </location>
</feature>
<name>A0A366QVQ1_9HYPO</name>
<proteinExistence type="predicted"/>
<dbReference type="InterPro" id="IPR014044">
    <property type="entry name" value="CAP_dom"/>
</dbReference>
<dbReference type="SMART" id="SM00198">
    <property type="entry name" value="SCP"/>
    <property type="match status" value="1"/>
</dbReference>
<dbReference type="GeneID" id="41999826"/>
<evidence type="ECO:0000256" key="1">
    <source>
        <dbReference type="SAM" id="SignalP"/>
    </source>
</evidence>
<dbReference type="Proteomes" id="UP000253153">
    <property type="component" value="Unassembled WGS sequence"/>
</dbReference>
<accession>A0A366QVQ1</accession>